<proteinExistence type="predicted"/>
<accession>A0AAW3F9C6</accession>
<evidence type="ECO:0000313" key="1">
    <source>
        <dbReference type="EMBL" id="KGC17839.1"/>
    </source>
</evidence>
<dbReference type="AlphaFoldDB" id="A0AAW3F9C6"/>
<evidence type="ECO:0000313" key="2">
    <source>
        <dbReference type="Proteomes" id="UP000029590"/>
    </source>
</evidence>
<organism evidence="1 2">
    <name type="scientific">Burkholderia gladioli</name>
    <name type="common">Pseudomonas marginata</name>
    <name type="synonym">Phytomonas marginata</name>
    <dbReference type="NCBI Taxonomy" id="28095"/>
    <lineage>
        <taxon>Bacteria</taxon>
        <taxon>Pseudomonadati</taxon>
        <taxon>Pseudomonadota</taxon>
        <taxon>Betaproteobacteria</taxon>
        <taxon>Burkholderiales</taxon>
        <taxon>Burkholderiaceae</taxon>
        <taxon>Burkholderia</taxon>
    </lineage>
</organism>
<dbReference type="EMBL" id="JPGG01000015">
    <property type="protein sequence ID" value="KGC17839.1"/>
    <property type="molecule type" value="Genomic_DNA"/>
</dbReference>
<name>A0AAW3F9C6_BURGA</name>
<reference evidence="1 2" key="1">
    <citation type="submission" date="2014-04" db="EMBL/GenBank/DDBJ databases">
        <authorList>
            <person name="Bishop-Lilly K.A."/>
            <person name="Broomall S.M."/>
            <person name="Chain P.S."/>
            <person name="Chertkov O."/>
            <person name="Coyne S.R."/>
            <person name="Daligault H.E."/>
            <person name="Davenport K.W."/>
            <person name="Erkkila T."/>
            <person name="Frey K.G."/>
            <person name="Gibbons H.S."/>
            <person name="Gu W."/>
            <person name="Jaissle J."/>
            <person name="Johnson S.L."/>
            <person name="Koroleva G.I."/>
            <person name="Ladner J.T."/>
            <person name="Lo C.-C."/>
            <person name="Minogue T.D."/>
            <person name="Munk C."/>
            <person name="Palacios G.F."/>
            <person name="Redden C.L."/>
            <person name="Rosenzweig C.N."/>
            <person name="Scholz M.B."/>
            <person name="Teshima H."/>
            <person name="Xu Y."/>
        </authorList>
    </citation>
    <scope>NUCLEOTIDE SEQUENCE [LARGE SCALE GENOMIC DNA]</scope>
    <source>
        <strain evidence="2">gladioli</strain>
    </source>
</reference>
<sequence>MNVVQRSAERVQQAWNLCAEHATLAEYFMDRLVFNRWPNIWHRLRMRLWPNDLDLRSANLLKSGQLSKNGEQQQDV</sequence>
<dbReference type="Proteomes" id="UP000029590">
    <property type="component" value="Unassembled WGS sequence"/>
</dbReference>
<protein>
    <submittedName>
        <fullName evidence="1">Uncharacterized protein</fullName>
    </submittedName>
</protein>
<comment type="caution">
    <text evidence="1">The sequence shown here is derived from an EMBL/GenBank/DDBJ whole genome shotgun (WGS) entry which is preliminary data.</text>
</comment>
<gene>
    <name evidence="1" type="ORF">DM48_3356</name>
</gene>